<feature type="compositionally biased region" description="Basic and acidic residues" evidence="1">
    <location>
        <begin position="157"/>
        <end position="178"/>
    </location>
</feature>
<evidence type="ECO:0000313" key="2">
    <source>
        <dbReference type="EMBL" id="RDW15511.1"/>
    </source>
</evidence>
<dbReference type="Proteomes" id="UP000256520">
    <property type="component" value="Unassembled WGS sequence"/>
</dbReference>
<evidence type="ECO:0000256" key="1">
    <source>
        <dbReference type="SAM" id="MobiDB-lite"/>
    </source>
</evidence>
<comment type="caution">
    <text evidence="2">The sequence shown here is derived from an EMBL/GenBank/DDBJ whole genome shotgun (WGS) entry which is preliminary data.</text>
</comment>
<gene>
    <name evidence="2" type="ORF">CWR45_17175</name>
</gene>
<evidence type="ECO:0008006" key="4">
    <source>
        <dbReference type="Google" id="ProtNLM"/>
    </source>
</evidence>
<evidence type="ECO:0000313" key="3">
    <source>
        <dbReference type="Proteomes" id="UP000256520"/>
    </source>
</evidence>
<organism evidence="2 3">
    <name type="scientific">Oceanobacillus chungangensis</name>
    <dbReference type="NCBI Taxonomy" id="1229152"/>
    <lineage>
        <taxon>Bacteria</taxon>
        <taxon>Bacillati</taxon>
        <taxon>Bacillota</taxon>
        <taxon>Bacilli</taxon>
        <taxon>Bacillales</taxon>
        <taxon>Bacillaceae</taxon>
        <taxon>Oceanobacillus</taxon>
    </lineage>
</organism>
<proteinExistence type="predicted"/>
<feature type="region of interest" description="Disordered" evidence="1">
    <location>
        <begin position="142"/>
        <end position="178"/>
    </location>
</feature>
<reference evidence="3" key="1">
    <citation type="submission" date="2017-11" db="EMBL/GenBank/DDBJ databases">
        <authorList>
            <person name="Zhu W."/>
        </authorList>
    </citation>
    <scope>NUCLEOTIDE SEQUENCE [LARGE SCALE GENOMIC DNA]</scope>
    <source>
        <strain evidence="3">CAU 1051</strain>
    </source>
</reference>
<dbReference type="OrthoDB" id="2452727at2"/>
<sequence length="178" mass="20166">MGSETNNNKQLESLINKVIKVNQGGPNSRVGKLLAVNSDFITLLTDNDGVLYYNLEHVKSFATNVNEGMDLDFDELDENDYQRAESFQSLLSGLKYKWVQINRGPDKAEGVVNDITSKIITLVHNKEVIRVYTFHINNISIGNKPKKDKEDDDREDKDDKNKGSKEKGDKETKESEKS</sequence>
<dbReference type="RefSeq" id="WP_115751074.1">
    <property type="nucleotide sequence ID" value="NZ_PIOD01000025.1"/>
</dbReference>
<keyword evidence="3" id="KW-1185">Reference proteome</keyword>
<protein>
    <recommendedName>
        <fullName evidence="4">Spore coat protein</fullName>
    </recommendedName>
</protein>
<name>A0A3D8PJV0_9BACI</name>
<accession>A0A3D8PJV0</accession>
<dbReference type="EMBL" id="PIOD01000025">
    <property type="protein sequence ID" value="RDW15511.1"/>
    <property type="molecule type" value="Genomic_DNA"/>
</dbReference>
<dbReference type="AlphaFoldDB" id="A0A3D8PJV0"/>